<evidence type="ECO:0000313" key="5">
    <source>
        <dbReference type="EMBL" id="EYU37295.1"/>
    </source>
</evidence>
<evidence type="ECO:0000256" key="3">
    <source>
        <dbReference type="SAM" id="SignalP"/>
    </source>
</evidence>
<dbReference type="Gene3D" id="2.40.70.10">
    <property type="entry name" value="Acid Proteases"/>
    <property type="match status" value="1"/>
</dbReference>
<dbReference type="InterPro" id="IPR033121">
    <property type="entry name" value="PEPTIDASE_A1"/>
</dbReference>
<keyword evidence="1" id="KW-0645">Protease</keyword>
<feature type="domain" description="Peptidase A1" evidence="4">
    <location>
        <begin position="1"/>
        <end position="228"/>
    </location>
</feature>
<dbReference type="STRING" id="4155.A0A022REH8"/>
<dbReference type="eggNOG" id="KOG1339">
    <property type="taxonomic scope" value="Eukaryota"/>
</dbReference>
<dbReference type="Proteomes" id="UP000030748">
    <property type="component" value="Unassembled WGS sequence"/>
</dbReference>
<dbReference type="GO" id="GO:0006508">
    <property type="term" value="P:proteolysis"/>
    <property type="evidence" value="ECO:0007669"/>
    <property type="project" value="UniProtKB-KW"/>
</dbReference>
<dbReference type="EMBL" id="KI630547">
    <property type="protein sequence ID" value="EYU37295.1"/>
    <property type="molecule type" value="Genomic_DNA"/>
</dbReference>
<dbReference type="PhylomeDB" id="A0A022REH8"/>
<accession>A0A022REH8</accession>
<evidence type="ECO:0000256" key="1">
    <source>
        <dbReference type="ARBA" id="ARBA00022670"/>
    </source>
</evidence>
<dbReference type="AlphaFoldDB" id="A0A022REH8"/>
<feature type="chain" id="PRO_5001508014" description="Peptidase A1 domain-containing protein" evidence="3">
    <location>
        <begin position="18"/>
        <end position="236"/>
    </location>
</feature>
<keyword evidence="3" id="KW-0732">Signal</keyword>
<name>A0A022REH8_ERYGU</name>
<dbReference type="InterPro" id="IPR021109">
    <property type="entry name" value="Peptidase_aspartic_dom_sf"/>
</dbReference>
<evidence type="ECO:0000259" key="4">
    <source>
        <dbReference type="PROSITE" id="PS51767"/>
    </source>
</evidence>
<proteinExistence type="predicted"/>
<dbReference type="InterPro" id="IPR032799">
    <property type="entry name" value="TAXi_C"/>
</dbReference>
<dbReference type="SUPFAM" id="SSF50630">
    <property type="entry name" value="Acid proteases"/>
    <property type="match status" value="1"/>
</dbReference>
<dbReference type="Pfam" id="PF14541">
    <property type="entry name" value="TAXi_C"/>
    <property type="match status" value="1"/>
</dbReference>
<dbReference type="PANTHER" id="PTHR47967">
    <property type="entry name" value="OS07G0603500 PROTEIN-RELATED"/>
    <property type="match status" value="1"/>
</dbReference>
<gene>
    <name evidence="5" type="ORF">MIMGU_mgv11b016462mg</name>
</gene>
<dbReference type="GO" id="GO:0008233">
    <property type="term" value="F:peptidase activity"/>
    <property type="evidence" value="ECO:0007669"/>
    <property type="project" value="UniProtKB-KW"/>
</dbReference>
<feature type="signal peptide" evidence="3">
    <location>
        <begin position="1"/>
        <end position="17"/>
    </location>
</feature>
<keyword evidence="6" id="KW-1185">Reference proteome</keyword>
<reference evidence="5 6" key="1">
    <citation type="journal article" date="2013" name="Proc. Natl. Acad. Sci. U.S.A.">
        <title>Fine-scale variation in meiotic recombination in Mimulus inferred from population shotgun sequencing.</title>
        <authorList>
            <person name="Hellsten U."/>
            <person name="Wright K.M."/>
            <person name="Jenkins J."/>
            <person name="Shu S."/>
            <person name="Yuan Y."/>
            <person name="Wessler S.R."/>
            <person name="Schmutz J."/>
            <person name="Willis J.H."/>
            <person name="Rokhsar D.S."/>
        </authorList>
    </citation>
    <scope>NUCLEOTIDE SEQUENCE [LARGE SCALE GENOMIC DNA]</scope>
    <source>
        <strain evidence="6">cv. DUN x IM62</strain>
    </source>
</reference>
<dbReference type="InterPro" id="IPR051708">
    <property type="entry name" value="Plant_Aspart_Prot_A1"/>
</dbReference>
<keyword evidence="2" id="KW-0378">Hydrolase</keyword>
<evidence type="ECO:0000313" key="6">
    <source>
        <dbReference type="Proteomes" id="UP000030748"/>
    </source>
</evidence>
<organism evidence="5 6">
    <name type="scientific">Erythranthe guttata</name>
    <name type="common">Yellow monkey flower</name>
    <name type="synonym">Mimulus guttatus</name>
    <dbReference type="NCBI Taxonomy" id="4155"/>
    <lineage>
        <taxon>Eukaryota</taxon>
        <taxon>Viridiplantae</taxon>
        <taxon>Streptophyta</taxon>
        <taxon>Embryophyta</taxon>
        <taxon>Tracheophyta</taxon>
        <taxon>Spermatophyta</taxon>
        <taxon>Magnoliopsida</taxon>
        <taxon>eudicotyledons</taxon>
        <taxon>Gunneridae</taxon>
        <taxon>Pentapetalae</taxon>
        <taxon>asterids</taxon>
        <taxon>lamiids</taxon>
        <taxon>Lamiales</taxon>
        <taxon>Phrymaceae</taxon>
        <taxon>Erythranthe</taxon>
    </lineage>
</organism>
<sequence length="236" mass="26589">MWLILYNILSLLSFSQNGRICPGYRRFGYCIGNVSDTSYSNHKLFLGNSVALLGYKTSLVVDTKYYINLEKIMVNGDVLAIDSNIFKKKGNIGGMVVDTGSTYTYMPLLAVKSFEIAVMNIFDEDEDEDKFTINNTFSRGGYMKLCYDGDVKQDLGSFPPVELIFERGATMDLTADNIFHQISKSSFCLGILPIEIVDKGATISILGNLIQQQFFTSFDLDKKEFAFERMDCATWD</sequence>
<evidence type="ECO:0000256" key="2">
    <source>
        <dbReference type="ARBA" id="ARBA00022801"/>
    </source>
</evidence>
<dbReference type="PANTHER" id="PTHR47967:SF14">
    <property type="entry name" value="EUKARYOTIC ASPARTYL PROTEASE FAMILY PROTEIN"/>
    <property type="match status" value="1"/>
</dbReference>
<protein>
    <recommendedName>
        <fullName evidence="4">Peptidase A1 domain-containing protein</fullName>
    </recommendedName>
</protein>
<dbReference type="PROSITE" id="PS51767">
    <property type="entry name" value="PEPTIDASE_A1"/>
    <property type="match status" value="1"/>
</dbReference>